<sequence length="331" mass="36149">MNVSVLGCGTWGSAVAQALADKGIAVTAWQRYENKSLEMESSRRHPILTDFEFNSNIIFTANFNNAIEFGDIIILAVPSHAVRDVISQAKKELTKDTIIVNLAKGIENNTLMTMSQVIHAESGLKEDQIVSLYGPSHAEEVVRKLPTTLVAGCVERNTSTLIQELMSSEYLRIYRNNDILGVEIGGSLKNIMAIAAGVCDGIGYGDNSKAAILTRGIKEMTKLGLKMGANESTFYGLSGIGDLLVTALSKHSRNRFVGEKIGRGKSLDNVTENMKMVAEGVNTCKAIPDLVDKYEIEMPISQSIHDILFNKKDPLKVVKELMTRKLGPENS</sequence>
<dbReference type="Gene3D" id="3.40.50.720">
    <property type="entry name" value="NAD(P)-binding Rossmann-like Domain"/>
    <property type="match status" value="1"/>
</dbReference>
<keyword evidence="2" id="KW-0560">Oxidoreductase</keyword>
<evidence type="ECO:0000259" key="5">
    <source>
        <dbReference type="Pfam" id="PF07479"/>
    </source>
</evidence>
<dbReference type="InterPro" id="IPR008927">
    <property type="entry name" value="6-PGluconate_DH-like_C_sf"/>
</dbReference>
<dbReference type="PANTHER" id="PTHR11728:SF1">
    <property type="entry name" value="GLYCEROL-3-PHOSPHATE DEHYDROGENASE [NAD(+)] 2, CHLOROPLASTIC"/>
    <property type="match status" value="1"/>
</dbReference>
<dbReference type="Pfam" id="PF01210">
    <property type="entry name" value="NAD_Gly3P_dh_N"/>
    <property type="match status" value="1"/>
</dbReference>
<dbReference type="FunFam" id="3.40.50.720:FF:000019">
    <property type="entry name" value="Glycerol-3-phosphate dehydrogenase [NAD(P)+]"/>
    <property type="match status" value="1"/>
</dbReference>
<dbReference type="InterPro" id="IPR006109">
    <property type="entry name" value="G3P_DH_NAD-dep_C"/>
</dbReference>
<dbReference type="InterPro" id="IPR013328">
    <property type="entry name" value="6PGD_dom2"/>
</dbReference>
<dbReference type="HAMAP" id="MF_00394">
    <property type="entry name" value="NAD_Glyc3P_dehydrog"/>
    <property type="match status" value="1"/>
</dbReference>
<dbReference type="SUPFAM" id="SSF51735">
    <property type="entry name" value="NAD(P)-binding Rossmann-fold domains"/>
    <property type="match status" value="1"/>
</dbReference>
<dbReference type="PIRSF" id="PIRSF000114">
    <property type="entry name" value="Glycerol-3-P_dh"/>
    <property type="match status" value="1"/>
</dbReference>
<dbReference type="GO" id="GO:0005975">
    <property type="term" value="P:carbohydrate metabolic process"/>
    <property type="evidence" value="ECO:0007669"/>
    <property type="project" value="InterPro"/>
</dbReference>
<dbReference type="GO" id="GO:0051287">
    <property type="term" value="F:NAD binding"/>
    <property type="evidence" value="ECO:0007669"/>
    <property type="project" value="InterPro"/>
</dbReference>
<dbReference type="PRINTS" id="PR00077">
    <property type="entry name" value="GPDHDRGNASE"/>
</dbReference>
<name>A0A381WTJ7_9ZZZZ</name>
<dbReference type="PROSITE" id="PS00957">
    <property type="entry name" value="NAD_G3PDH"/>
    <property type="match status" value="1"/>
</dbReference>
<dbReference type="FunFam" id="1.10.1040.10:FF:000001">
    <property type="entry name" value="Glycerol-3-phosphate dehydrogenase [NAD(P)+]"/>
    <property type="match status" value="1"/>
</dbReference>
<evidence type="ECO:0000256" key="3">
    <source>
        <dbReference type="ARBA" id="ARBA00023027"/>
    </source>
</evidence>
<dbReference type="InterPro" id="IPR006168">
    <property type="entry name" value="G3P_DH_NAD-dep"/>
</dbReference>
<keyword evidence="3" id="KW-0520">NAD</keyword>
<evidence type="ECO:0000313" key="6">
    <source>
        <dbReference type="EMBL" id="SVA55611.1"/>
    </source>
</evidence>
<dbReference type="Gene3D" id="1.10.1040.10">
    <property type="entry name" value="N-(1-d-carboxylethyl)-l-norvaline Dehydrogenase, domain 2"/>
    <property type="match status" value="1"/>
</dbReference>
<dbReference type="NCBIfam" id="NF000940">
    <property type="entry name" value="PRK00094.1-2"/>
    <property type="match status" value="1"/>
</dbReference>
<evidence type="ECO:0008006" key="7">
    <source>
        <dbReference type="Google" id="ProtNLM"/>
    </source>
</evidence>
<protein>
    <recommendedName>
        <fullName evidence="7">Glycerol-3-phosphate dehydrogenase NAD-dependent N-terminal domain-containing protein</fullName>
    </recommendedName>
</protein>
<evidence type="ECO:0000256" key="2">
    <source>
        <dbReference type="ARBA" id="ARBA00023002"/>
    </source>
</evidence>
<comment type="similarity">
    <text evidence="1">Belongs to the NAD-dependent glycerol-3-phosphate dehydrogenase family.</text>
</comment>
<dbReference type="PANTHER" id="PTHR11728">
    <property type="entry name" value="GLYCEROL-3-PHOSPHATE DEHYDROGENASE"/>
    <property type="match status" value="1"/>
</dbReference>
<dbReference type="InterPro" id="IPR011128">
    <property type="entry name" value="G3P_DH_NAD-dep_N"/>
</dbReference>
<gene>
    <name evidence="6" type="ORF">METZ01_LOCUS108465</name>
</gene>
<evidence type="ECO:0000256" key="1">
    <source>
        <dbReference type="ARBA" id="ARBA00011009"/>
    </source>
</evidence>
<feature type="domain" description="Glycerol-3-phosphate dehydrogenase NAD-dependent N-terminal" evidence="4">
    <location>
        <begin position="3"/>
        <end position="156"/>
    </location>
</feature>
<proteinExistence type="inferred from homology"/>
<dbReference type="NCBIfam" id="NF000942">
    <property type="entry name" value="PRK00094.1-4"/>
    <property type="match status" value="1"/>
</dbReference>
<evidence type="ECO:0000259" key="4">
    <source>
        <dbReference type="Pfam" id="PF01210"/>
    </source>
</evidence>
<dbReference type="SUPFAM" id="SSF48179">
    <property type="entry name" value="6-phosphogluconate dehydrogenase C-terminal domain-like"/>
    <property type="match status" value="1"/>
</dbReference>
<dbReference type="GO" id="GO:0046168">
    <property type="term" value="P:glycerol-3-phosphate catabolic process"/>
    <property type="evidence" value="ECO:0007669"/>
    <property type="project" value="InterPro"/>
</dbReference>
<organism evidence="6">
    <name type="scientific">marine metagenome</name>
    <dbReference type="NCBI Taxonomy" id="408172"/>
    <lineage>
        <taxon>unclassified sequences</taxon>
        <taxon>metagenomes</taxon>
        <taxon>ecological metagenomes</taxon>
    </lineage>
</organism>
<dbReference type="GO" id="GO:0005829">
    <property type="term" value="C:cytosol"/>
    <property type="evidence" value="ECO:0007669"/>
    <property type="project" value="TreeGrafter"/>
</dbReference>
<feature type="domain" description="Glycerol-3-phosphate dehydrogenase NAD-dependent C-terminal" evidence="5">
    <location>
        <begin position="178"/>
        <end position="318"/>
    </location>
</feature>
<dbReference type="EMBL" id="UINC01012782">
    <property type="protein sequence ID" value="SVA55611.1"/>
    <property type="molecule type" value="Genomic_DNA"/>
</dbReference>
<dbReference type="GO" id="GO:0047952">
    <property type="term" value="F:glycerol-3-phosphate dehydrogenase [NAD(P)+] activity"/>
    <property type="evidence" value="ECO:0007669"/>
    <property type="project" value="TreeGrafter"/>
</dbReference>
<reference evidence="6" key="1">
    <citation type="submission" date="2018-05" db="EMBL/GenBank/DDBJ databases">
        <authorList>
            <person name="Lanie J.A."/>
            <person name="Ng W.-L."/>
            <person name="Kazmierczak K.M."/>
            <person name="Andrzejewski T.M."/>
            <person name="Davidsen T.M."/>
            <person name="Wayne K.J."/>
            <person name="Tettelin H."/>
            <person name="Glass J.I."/>
            <person name="Rusch D."/>
            <person name="Podicherti R."/>
            <person name="Tsui H.-C.T."/>
            <person name="Winkler M.E."/>
        </authorList>
    </citation>
    <scope>NUCLEOTIDE SEQUENCE</scope>
</reference>
<dbReference type="InterPro" id="IPR036291">
    <property type="entry name" value="NAD(P)-bd_dom_sf"/>
</dbReference>
<accession>A0A381WTJ7</accession>
<dbReference type="Pfam" id="PF07479">
    <property type="entry name" value="NAD_Gly3P_dh_C"/>
    <property type="match status" value="1"/>
</dbReference>
<dbReference type="AlphaFoldDB" id="A0A381WTJ7"/>